<protein>
    <submittedName>
        <fullName evidence="2">DUF393 domain-containing protein</fullName>
    </submittedName>
</protein>
<dbReference type="Proteomes" id="UP000536534">
    <property type="component" value="Unassembled WGS sequence"/>
</dbReference>
<name>A0A7X7LYF5_9RHOO</name>
<sequence length="123" mass="14199">MKDDEDDLTVYYDGACPSCVRDRAFYERLAARDGKPTDWVDITGREAELSELGIDPGQALRELHVRDADGTVHRELDAYILLMSRIVVLRPLAWLIGLPGIRSLVSRLYRRMVMRRLRATRRL</sequence>
<feature type="transmembrane region" description="Helical" evidence="1">
    <location>
        <begin position="92"/>
        <end position="109"/>
    </location>
</feature>
<comment type="caution">
    <text evidence="2">The sequence shown here is derived from an EMBL/GenBank/DDBJ whole genome shotgun (WGS) entry which is preliminary data.</text>
</comment>
<evidence type="ECO:0000256" key="1">
    <source>
        <dbReference type="SAM" id="Phobius"/>
    </source>
</evidence>
<evidence type="ECO:0000313" key="2">
    <source>
        <dbReference type="EMBL" id="NLF55548.1"/>
    </source>
</evidence>
<dbReference type="OrthoDB" id="5294764at2"/>
<dbReference type="InterPro" id="IPR007263">
    <property type="entry name" value="DCC1-like"/>
</dbReference>
<dbReference type="EMBL" id="JAAYYV010000405">
    <property type="protein sequence ID" value="NLF55548.1"/>
    <property type="molecule type" value="Genomic_DNA"/>
</dbReference>
<reference evidence="2 3" key="1">
    <citation type="journal article" date="2020" name="Biotechnol. Biofuels">
        <title>New insights from the biogas microbiome by comprehensive genome-resolved metagenomics of nearly 1600 species originating from multiple anaerobic digesters.</title>
        <authorList>
            <person name="Campanaro S."/>
            <person name="Treu L."/>
            <person name="Rodriguez-R L.M."/>
            <person name="Kovalovszki A."/>
            <person name="Ziels R.M."/>
            <person name="Maus I."/>
            <person name="Zhu X."/>
            <person name="Kougias P.G."/>
            <person name="Basile A."/>
            <person name="Luo G."/>
            <person name="Schluter A."/>
            <person name="Konstantinidis K.T."/>
            <person name="Angelidaki I."/>
        </authorList>
    </citation>
    <scope>NUCLEOTIDE SEQUENCE [LARGE SCALE GENOMIC DNA]</scope>
    <source>
        <strain evidence="2">AS06rmzACSIP_256</strain>
    </source>
</reference>
<dbReference type="InterPro" id="IPR044691">
    <property type="entry name" value="DCC1_Trx"/>
</dbReference>
<dbReference type="Pfam" id="PF04134">
    <property type="entry name" value="DCC1-like"/>
    <property type="match status" value="1"/>
</dbReference>
<dbReference type="AlphaFoldDB" id="A0A7X7LYF5"/>
<keyword evidence="1" id="KW-0472">Membrane</keyword>
<dbReference type="RefSeq" id="WP_068805264.1">
    <property type="nucleotide sequence ID" value="NZ_MBFM01000002.1"/>
</dbReference>
<dbReference type="PANTHER" id="PTHR34290">
    <property type="entry name" value="SI:CH73-390P7.2"/>
    <property type="match status" value="1"/>
</dbReference>
<keyword evidence="1" id="KW-0812">Transmembrane</keyword>
<dbReference type="GO" id="GO:0015035">
    <property type="term" value="F:protein-disulfide reductase activity"/>
    <property type="evidence" value="ECO:0007669"/>
    <property type="project" value="InterPro"/>
</dbReference>
<gene>
    <name evidence="2" type="ORF">GX576_14355</name>
</gene>
<organism evidence="2 3">
    <name type="scientific">Thauera phenolivorans</name>
    <dbReference type="NCBI Taxonomy" id="1792543"/>
    <lineage>
        <taxon>Bacteria</taxon>
        <taxon>Pseudomonadati</taxon>
        <taxon>Pseudomonadota</taxon>
        <taxon>Betaproteobacteria</taxon>
        <taxon>Rhodocyclales</taxon>
        <taxon>Zoogloeaceae</taxon>
        <taxon>Thauera</taxon>
    </lineage>
</organism>
<accession>A0A7X7LYF5</accession>
<keyword evidence="1" id="KW-1133">Transmembrane helix</keyword>
<proteinExistence type="predicted"/>
<evidence type="ECO:0000313" key="3">
    <source>
        <dbReference type="Proteomes" id="UP000536534"/>
    </source>
</evidence>
<dbReference type="PANTHER" id="PTHR34290:SF2">
    <property type="entry name" value="OS04G0668800 PROTEIN"/>
    <property type="match status" value="1"/>
</dbReference>